<proteinExistence type="predicted"/>
<evidence type="ECO:0000313" key="3">
    <source>
        <dbReference type="Proteomes" id="UP000198553"/>
    </source>
</evidence>
<dbReference type="STRING" id="930146.SAMN05192533_11666"/>
<feature type="chain" id="PRO_5011732037" description="YceG-like family protein" evidence="1">
    <location>
        <begin position="23"/>
        <end position="164"/>
    </location>
</feature>
<gene>
    <name evidence="2" type="ORF">SAMN05192533_11666</name>
</gene>
<keyword evidence="1" id="KW-0732">Signal</keyword>
<sequence>MKAKTISSFATGLLVATGVSGAAYFFGPSEKASTQSEEPASVEEMKTLLTSEGYTILTEEEWGQEIAAAVEAVEKSKEAEPVEPKQDAPEEGKETIIYRTILNVASGMTSIDVGRALVQGKIIDDATTFYNEVEKRGLSNELRPGTFELDSNMTMDEVMTTIFK</sequence>
<dbReference type="AlphaFoldDB" id="A0A1H8I4Q8"/>
<name>A0A1H8I4Q8_9BACI</name>
<evidence type="ECO:0008006" key="4">
    <source>
        <dbReference type="Google" id="ProtNLM"/>
    </source>
</evidence>
<protein>
    <recommendedName>
        <fullName evidence="4">YceG-like family protein</fullName>
    </recommendedName>
</protein>
<evidence type="ECO:0000256" key="1">
    <source>
        <dbReference type="SAM" id="SignalP"/>
    </source>
</evidence>
<feature type="signal peptide" evidence="1">
    <location>
        <begin position="1"/>
        <end position="22"/>
    </location>
</feature>
<dbReference type="RefSeq" id="WP_090749243.1">
    <property type="nucleotide sequence ID" value="NZ_FOBW01000016.1"/>
</dbReference>
<dbReference type="EMBL" id="FOBW01000016">
    <property type="protein sequence ID" value="SEN63790.1"/>
    <property type="molecule type" value="Genomic_DNA"/>
</dbReference>
<organism evidence="2 3">
    <name type="scientific">Mesobacillus persicus</name>
    <dbReference type="NCBI Taxonomy" id="930146"/>
    <lineage>
        <taxon>Bacteria</taxon>
        <taxon>Bacillati</taxon>
        <taxon>Bacillota</taxon>
        <taxon>Bacilli</taxon>
        <taxon>Bacillales</taxon>
        <taxon>Bacillaceae</taxon>
        <taxon>Mesobacillus</taxon>
    </lineage>
</organism>
<accession>A0A1H8I4Q8</accession>
<dbReference type="Proteomes" id="UP000198553">
    <property type="component" value="Unassembled WGS sequence"/>
</dbReference>
<evidence type="ECO:0000313" key="2">
    <source>
        <dbReference type="EMBL" id="SEN63790.1"/>
    </source>
</evidence>
<keyword evidence="3" id="KW-1185">Reference proteome</keyword>
<reference evidence="3" key="1">
    <citation type="submission" date="2016-10" db="EMBL/GenBank/DDBJ databases">
        <authorList>
            <person name="Varghese N."/>
            <person name="Submissions S."/>
        </authorList>
    </citation>
    <scope>NUCLEOTIDE SEQUENCE [LARGE SCALE GENOMIC DNA]</scope>
    <source>
        <strain evidence="3">B48,IBRC-M 10115,DSM 25386,CECT 8001</strain>
    </source>
</reference>
<dbReference type="Gene3D" id="3.30.1490.480">
    <property type="entry name" value="Endolytic murein transglycosylase"/>
    <property type="match status" value="1"/>
</dbReference>
<dbReference type="OrthoDB" id="2942983at2"/>